<evidence type="ECO:0000313" key="2">
    <source>
        <dbReference type="EMBL" id="KAJ8349582.1"/>
    </source>
</evidence>
<name>A0A9Q1IRI9_SYNKA</name>
<dbReference type="OrthoDB" id="5859883at2759"/>
<protein>
    <submittedName>
        <fullName evidence="2">Uncharacterized protein</fullName>
    </submittedName>
</protein>
<organism evidence="2 3">
    <name type="scientific">Synaphobranchus kaupii</name>
    <name type="common">Kaup's arrowtooth eel</name>
    <dbReference type="NCBI Taxonomy" id="118154"/>
    <lineage>
        <taxon>Eukaryota</taxon>
        <taxon>Metazoa</taxon>
        <taxon>Chordata</taxon>
        <taxon>Craniata</taxon>
        <taxon>Vertebrata</taxon>
        <taxon>Euteleostomi</taxon>
        <taxon>Actinopterygii</taxon>
        <taxon>Neopterygii</taxon>
        <taxon>Teleostei</taxon>
        <taxon>Anguilliformes</taxon>
        <taxon>Synaphobranchidae</taxon>
        <taxon>Synaphobranchus</taxon>
    </lineage>
</organism>
<evidence type="ECO:0000256" key="1">
    <source>
        <dbReference type="SAM" id="MobiDB-lite"/>
    </source>
</evidence>
<proteinExistence type="predicted"/>
<dbReference type="AlphaFoldDB" id="A0A9Q1IRI9"/>
<dbReference type="EMBL" id="JAINUF010000009">
    <property type="protein sequence ID" value="KAJ8349582.1"/>
    <property type="molecule type" value="Genomic_DNA"/>
</dbReference>
<comment type="caution">
    <text evidence="2">The sequence shown here is derived from an EMBL/GenBank/DDBJ whole genome shotgun (WGS) entry which is preliminary data.</text>
</comment>
<feature type="compositionally biased region" description="Acidic residues" evidence="1">
    <location>
        <begin position="11"/>
        <end position="23"/>
    </location>
</feature>
<keyword evidence="3" id="KW-1185">Reference proteome</keyword>
<feature type="compositionally biased region" description="Basic and acidic residues" evidence="1">
    <location>
        <begin position="72"/>
        <end position="82"/>
    </location>
</feature>
<dbReference type="Proteomes" id="UP001152622">
    <property type="component" value="Chromosome 9"/>
</dbReference>
<feature type="compositionally biased region" description="Acidic residues" evidence="1">
    <location>
        <begin position="83"/>
        <end position="92"/>
    </location>
</feature>
<accession>A0A9Q1IRI9</accession>
<sequence>MLERQEKPGDDCEGEFEASEESEAVGRTLLDRLTVPVVFPDGTEQYFGSPGDMAASARTIRERMKLVELKRMQQEGAEHPQEDDLQTATEDS</sequence>
<reference evidence="2" key="1">
    <citation type="journal article" date="2023" name="Science">
        <title>Genome structures resolve the early diversification of teleost fishes.</title>
        <authorList>
            <person name="Parey E."/>
            <person name="Louis A."/>
            <person name="Montfort J."/>
            <person name="Bouchez O."/>
            <person name="Roques C."/>
            <person name="Iampietro C."/>
            <person name="Lluch J."/>
            <person name="Castinel A."/>
            <person name="Donnadieu C."/>
            <person name="Desvignes T."/>
            <person name="Floi Bucao C."/>
            <person name="Jouanno E."/>
            <person name="Wen M."/>
            <person name="Mejri S."/>
            <person name="Dirks R."/>
            <person name="Jansen H."/>
            <person name="Henkel C."/>
            <person name="Chen W.J."/>
            <person name="Zahm M."/>
            <person name="Cabau C."/>
            <person name="Klopp C."/>
            <person name="Thompson A.W."/>
            <person name="Robinson-Rechavi M."/>
            <person name="Braasch I."/>
            <person name="Lecointre G."/>
            <person name="Bobe J."/>
            <person name="Postlethwait J.H."/>
            <person name="Berthelot C."/>
            <person name="Roest Crollius H."/>
            <person name="Guiguen Y."/>
        </authorList>
    </citation>
    <scope>NUCLEOTIDE SEQUENCE</scope>
    <source>
        <strain evidence="2">WJC10195</strain>
    </source>
</reference>
<feature type="region of interest" description="Disordered" evidence="1">
    <location>
        <begin position="1"/>
        <end position="24"/>
    </location>
</feature>
<feature type="compositionally biased region" description="Basic and acidic residues" evidence="1">
    <location>
        <begin position="1"/>
        <end position="10"/>
    </location>
</feature>
<feature type="region of interest" description="Disordered" evidence="1">
    <location>
        <begin position="72"/>
        <end position="92"/>
    </location>
</feature>
<gene>
    <name evidence="2" type="ORF">SKAU_G00247120</name>
</gene>
<evidence type="ECO:0000313" key="3">
    <source>
        <dbReference type="Proteomes" id="UP001152622"/>
    </source>
</evidence>